<name>H5SPI1_9CHLR</name>
<evidence type="ECO:0000256" key="2">
    <source>
        <dbReference type="ARBA" id="ARBA00022747"/>
    </source>
</evidence>
<organism evidence="5">
    <name type="scientific">uncultured Chloroflexota bacterium</name>
    <dbReference type="NCBI Taxonomy" id="166587"/>
    <lineage>
        <taxon>Bacteria</taxon>
        <taxon>Bacillati</taxon>
        <taxon>Chloroflexota</taxon>
        <taxon>environmental samples</taxon>
    </lineage>
</organism>
<dbReference type="SUPFAM" id="SSF116734">
    <property type="entry name" value="DNA methylase specificity domain"/>
    <property type="match status" value="2"/>
</dbReference>
<evidence type="ECO:0000256" key="1">
    <source>
        <dbReference type="ARBA" id="ARBA00010923"/>
    </source>
</evidence>
<dbReference type="GO" id="GO:0009307">
    <property type="term" value="P:DNA restriction-modification system"/>
    <property type="evidence" value="ECO:0007669"/>
    <property type="project" value="UniProtKB-KW"/>
</dbReference>
<dbReference type="GO" id="GO:0003677">
    <property type="term" value="F:DNA binding"/>
    <property type="evidence" value="ECO:0007669"/>
    <property type="project" value="UniProtKB-KW"/>
</dbReference>
<evidence type="ECO:0000256" key="3">
    <source>
        <dbReference type="ARBA" id="ARBA00023125"/>
    </source>
</evidence>
<reference evidence="5" key="1">
    <citation type="journal article" date="2005" name="Environ. Microbiol.">
        <title>Genetic and functional properties of uncultivated thermophilic crenarchaeotes from a subsurface gold mine as revealed by analysis of genome fragments.</title>
        <authorList>
            <person name="Nunoura T."/>
            <person name="Hirayama H."/>
            <person name="Takami H."/>
            <person name="Oida H."/>
            <person name="Nishi S."/>
            <person name="Shimamura S."/>
            <person name="Suzuki Y."/>
            <person name="Inagaki F."/>
            <person name="Takai K."/>
            <person name="Nealson K.H."/>
            <person name="Horikoshi K."/>
        </authorList>
    </citation>
    <scope>NUCLEOTIDE SEQUENCE</scope>
</reference>
<dbReference type="Pfam" id="PF01420">
    <property type="entry name" value="Methylase_S"/>
    <property type="match status" value="1"/>
</dbReference>
<sequence length="298" mass="33880">MKFRGFKKEANYRFISDFPIPLPPLAEQRAIAHVLRTVQQAKEAGERVVAALKELKKSLMRHLFTYGPVAIDVRATGRPPLQDTEIGPIPAHWQVVRLGEVCQKSPQIDPTKMPDWQFKYVDVSCVDNRLLKIVDYQVFSGREAPSRARKLIKSGDIIFATVRPYLKRIAIVPPELDGQICSTAFCVLKPKTEIDGSYLFYAVSREEFVTSVAEYQRGSSYPAITDNDVKRGFIPLPPLAEQREIARILAAVDRRIAAEEAWVRAVEDLFRSLLHELMSGRRRAPAEWRVSFESESKI</sequence>
<reference evidence="5" key="2">
    <citation type="journal article" date="2012" name="PLoS ONE">
        <title>A Deeply Branching Thermophilic Bacterium with an Ancient Acetyl-CoA Pathway Dominates a Subsurface Ecosystem.</title>
        <authorList>
            <person name="Takami H."/>
            <person name="Noguchi H."/>
            <person name="Takaki Y."/>
            <person name="Uchiyama I."/>
            <person name="Toyoda A."/>
            <person name="Nishi S."/>
            <person name="Chee G.-J."/>
            <person name="Arai W."/>
            <person name="Nunoura T."/>
            <person name="Itoh T."/>
            <person name="Hattori M."/>
            <person name="Takai K."/>
        </authorList>
    </citation>
    <scope>NUCLEOTIDE SEQUENCE</scope>
</reference>
<dbReference type="InterPro" id="IPR044946">
    <property type="entry name" value="Restrct_endonuc_typeI_TRD_sf"/>
</dbReference>
<dbReference type="InterPro" id="IPR052021">
    <property type="entry name" value="Type-I_RS_S_subunit"/>
</dbReference>
<accession>H5SPI1</accession>
<evidence type="ECO:0000259" key="4">
    <source>
        <dbReference type="Pfam" id="PF01420"/>
    </source>
</evidence>
<dbReference type="PANTHER" id="PTHR30408">
    <property type="entry name" value="TYPE-1 RESTRICTION ENZYME ECOKI SPECIFICITY PROTEIN"/>
    <property type="match status" value="1"/>
</dbReference>
<gene>
    <name evidence="5" type="ORF">HGMM_F54B02C32</name>
</gene>
<feature type="domain" description="Type I restriction modification DNA specificity" evidence="4">
    <location>
        <begin position="91"/>
        <end position="260"/>
    </location>
</feature>
<dbReference type="InterPro" id="IPR000055">
    <property type="entry name" value="Restrct_endonuc_typeI_TRD"/>
</dbReference>
<keyword evidence="3" id="KW-0238">DNA-binding</keyword>
<comment type="similarity">
    <text evidence="1">Belongs to the type-I restriction system S methylase family.</text>
</comment>
<evidence type="ECO:0000313" key="5">
    <source>
        <dbReference type="EMBL" id="BAL58067.1"/>
    </source>
</evidence>
<dbReference type="PANTHER" id="PTHR30408:SF13">
    <property type="entry name" value="TYPE I RESTRICTION ENZYME HINDI SPECIFICITY SUBUNIT"/>
    <property type="match status" value="1"/>
</dbReference>
<dbReference type="EMBL" id="AP011792">
    <property type="protein sequence ID" value="BAL58067.1"/>
    <property type="molecule type" value="Genomic_DNA"/>
</dbReference>
<dbReference type="Gene3D" id="3.90.220.20">
    <property type="entry name" value="DNA methylase specificity domains"/>
    <property type="match status" value="2"/>
</dbReference>
<dbReference type="REBASE" id="416977">
    <property type="entry name" value="S.UchJFFORF33P"/>
</dbReference>
<keyword evidence="2" id="KW-0680">Restriction system</keyword>
<protein>
    <submittedName>
        <fullName evidence="5">Type I restriction enzyme, S subunit</fullName>
    </submittedName>
</protein>
<proteinExistence type="inferred from homology"/>
<dbReference type="AlphaFoldDB" id="H5SPI1"/>
<dbReference type="CDD" id="cd16961">
    <property type="entry name" value="RMtype1_S_TRD-CR_like"/>
    <property type="match status" value="1"/>
</dbReference>